<reference evidence="10 11" key="1">
    <citation type="submission" date="2024-02" db="EMBL/GenBank/DDBJ databases">
        <authorList>
            <consortium name="ELIXIR-Norway"/>
            <consortium name="Elixir Norway"/>
        </authorList>
    </citation>
    <scope>NUCLEOTIDE SEQUENCE [LARGE SCALE GENOMIC DNA]</scope>
</reference>
<dbReference type="Pfam" id="PF05698">
    <property type="entry name" value="Trigger_C"/>
    <property type="match status" value="1"/>
</dbReference>
<evidence type="ECO:0000256" key="7">
    <source>
        <dbReference type="SAM" id="Coils"/>
    </source>
</evidence>
<dbReference type="Pfam" id="PF05697">
    <property type="entry name" value="Trigger_N"/>
    <property type="match status" value="1"/>
</dbReference>
<dbReference type="NCBIfam" id="TIGR00115">
    <property type="entry name" value="tig"/>
    <property type="match status" value="1"/>
</dbReference>
<keyword evidence="7" id="KW-0175">Coiled coil</keyword>
<keyword evidence="6" id="KW-0413">Isomerase</keyword>
<dbReference type="Gene3D" id="1.10.3120.10">
    <property type="entry name" value="Trigger factor, C-terminal domain"/>
    <property type="match status" value="1"/>
</dbReference>
<evidence type="ECO:0000256" key="5">
    <source>
        <dbReference type="ARBA" id="ARBA00023186"/>
    </source>
</evidence>
<dbReference type="Proteomes" id="UP001497444">
    <property type="component" value="Chromosome 2"/>
</dbReference>
<evidence type="ECO:0000259" key="9">
    <source>
        <dbReference type="Pfam" id="PF05698"/>
    </source>
</evidence>
<dbReference type="EC" id="5.2.1.8" evidence="3"/>
<dbReference type="HAMAP" id="MF_00303">
    <property type="entry name" value="Trigger_factor_Tig"/>
    <property type="match status" value="1"/>
</dbReference>
<evidence type="ECO:0000256" key="6">
    <source>
        <dbReference type="ARBA" id="ARBA00023235"/>
    </source>
</evidence>
<proteinExistence type="inferred from homology"/>
<evidence type="ECO:0000313" key="11">
    <source>
        <dbReference type="Proteomes" id="UP001497444"/>
    </source>
</evidence>
<dbReference type="InterPro" id="IPR008880">
    <property type="entry name" value="Trigger_fac_C"/>
</dbReference>
<evidence type="ECO:0000259" key="8">
    <source>
        <dbReference type="Pfam" id="PF05697"/>
    </source>
</evidence>
<dbReference type="EMBL" id="OZ020097">
    <property type="protein sequence ID" value="CAK9269704.1"/>
    <property type="molecule type" value="Genomic_DNA"/>
</dbReference>
<dbReference type="SUPFAM" id="SSF54534">
    <property type="entry name" value="FKBP-like"/>
    <property type="match status" value="1"/>
</dbReference>
<dbReference type="PANTHER" id="PTHR30560:SF3">
    <property type="entry name" value="TRIGGER FACTOR-LIKE PROTEIN TIG, CHLOROPLASTIC"/>
    <property type="match status" value="1"/>
</dbReference>
<feature type="coiled-coil region" evidence="7">
    <location>
        <begin position="473"/>
        <end position="507"/>
    </location>
</feature>
<dbReference type="PANTHER" id="PTHR30560">
    <property type="entry name" value="TRIGGER FACTOR CHAPERONE AND PEPTIDYL-PROLYL CIS/TRANS ISOMERASE"/>
    <property type="match status" value="1"/>
</dbReference>
<dbReference type="SUPFAM" id="SSF102735">
    <property type="entry name" value="Trigger factor ribosome-binding domain"/>
    <property type="match status" value="1"/>
</dbReference>
<organism evidence="10 11">
    <name type="scientific">Sphagnum jensenii</name>
    <dbReference type="NCBI Taxonomy" id="128206"/>
    <lineage>
        <taxon>Eukaryota</taxon>
        <taxon>Viridiplantae</taxon>
        <taxon>Streptophyta</taxon>
        <taxon>Embryophyta</taxon>
        <taxon>Bryophyta</taxon>
        <taxon>Sphagnophytina</taxon>
        <taxon>Sphagnopsida</taxon>
        <taxon>Sphagnales</taxon>
        <taxon>Sphagnaceae</taxon>
        <taxon>Sphagnum</taxon>
    </lineage>
</organism>
<keyword evidence="5" id="KW-0143">Chaperone</keyword>
<evidence type="ECO:0000256" key="4">
    <source>
        <dbReference type="ARBA" id="ARBA00023110"/>
    </source>
</evidence>
<dbReference type="InterPro" id="IPR027304">
    <property type="entry name" value="Trigger_fact/SurA_dom_sf"/>
</dbReference>
<accession>A0ABP0WS47</accession>
<evidence type="ECO:0000256" key="1">
    <source>
        <dbReference type="ARBA" id="ARBA00000971"/>
    </source>
</evidence>
<gene>
    <name evidence="10" type="ORF">CSSPJE1EN1_LOCUS15182</name>
</gene>
<dbReference type="InterPro" id="IPR036611">
    <property type="entry name" value="Trigger_fac_ribosome-bd_sf"/>
</dbReference>
<dbReference type="InterPro" id="IPR005215">
    <property type="entry name" value="Trig_fac"/>
</dbReference>
<dbReference type="SUPFAM" id="SSF109998">
    <property type="entry name" value="Triger factor/SurA peptide-binding domain-like"/>
    <property type="match status" value="1"/>
</dbReference>
<feature type="domain" description="Trigger factor ribosome-binding bacterial" evidence="8">
    <location>
        <begin position="86"/>
        <end position="223"/>
    </location>
</feature>
<evidence type="ECO:0000256" key="3">
    <source>
        <dbReference type="ARBA" id="ARBA00013194"/>
    </source>
</evidence>
<keyword evidence="4" id="KW-0697">Rotamase</keyword>
<evidence type="ECO:0000313" key="10">
    <source>
        <dbReference type="EMBL" id="CAK9269704.1"/>
    </source>
</evidence>
<protein>
    <recommendedName>
        <fullName evidence="3">peptidylprolyl isomerase</fullName>
        <ecNumber evidence="3">5.2.1.8</ecNumber>
    </recommendedName>
</protein>
<dbReference type="InterPro" id="IPR046357">
    <property type="entry name" value="PPIase_dom_sf"/>
</dbReference>
<dbReference type="InterPro" id="IPR008881">
    <property type="entry name" value="Trigger_fac_ribosome-bd_bac"/>
</dbReference>
<name>A0ABP0WS47_9BRYO</name>
<sequence>MALASSRSAAAAPATIRTSSFTCSRGQHISHRISVFLPSSGGSASSAVSCGLSNKSPRQATMHGVRAMAVAVKEEAGKTPLGLEVVETVEPNSRVRLNVKVPPSVCQDSYDQVLKEFSKQAKIPGFRPGKTVPDAVLINYIGPQQIRASAVEAVLKRTLPEAMSSVAGRALKESEHILTKFDDLQASFSPSLGLSYDVAVDVAPEVKWSSTSSYKNLRVTVEAPDDLAAQKAADAELLSRLKDLGSLQVAVGRGIEMGDVTIVDISATRLNEDGTPGDEILSCNQKGFQLDTEEGASFLPGFVEALIGLKQGQTHSFDLTFPQTWQQEALRGLLARFTAEVQELFVRVLPEIDDSIASQLCPNCTTISEVKDTLLKKHAEQIEQVKRQATQFAITQELSKIMDVDIPHSLLEEQGRQMYAAKLIELQASMKLSKEQVVSLSSQEMVQNFLISQKHRISDSVKQTLAVAEIFKLEDLKVSKEELETEVENAIAEFKHYNQEYDEERVKEQAKELLEGQKVLDWLKEHAEITYVTPQ</sequence>
<comment type="similarity">
    <text evidence="2">Belongs to the FKBP-type PPIase family. Tig subfamily.</text>
</comment>
<keyword evidence="11" id="KW-1185">Reference proteome</keyword>
<dbReference type="Gene3D" id="3.30.70.1050">
    <property type="entry name" value="Trigger factor ribosome-binding domain"/>
    <property type="match status" value="1"/>
</dbReference>
<feature type="domain" description="Trigger factor C-terminal" evidence="9">
    <location>
        <begin position="366"/>
        <end position="525"/>
    </location>
</feature>
<dbReference type="Gene3D" id="3.10.50.40">
    <property type="match status" value="1"/>
</dbReference>
<comment type="catalytic activity">
    <reaction evidence="1">
        <text>[protein]-peptidylproline (omega=180) = [protein]-peptidylproline (omega=0)</text>
        <dbReference type="Rhea" id="RHEA:16237"/>
        <dbReference type="Rhea" id="RHEA-COMP:10747"/>
        <dbReference type="Rhea" id="RHEA-COMP:10748"/>
        <dbReference type="ChEBI" id="CHEBI:83833"/>
        <dbReference type="ChEBI" id="CHEBI:83834"/>
        <dbReference type="EC" id="5.2.1.8"/>
    </reaction>
</comment>
<dbReference type="InterPro" id="IPR037041">
    <property type="entry name" value="Trigger_fac_C_sf"/>
</dbReference>
<evidence type="ECO:0000256" key="2">
    <source>
        <dbReference type="ARBA" id="ARBA00005464"/>
    </source>
</evidence>